<gene>
    <name evidence="5" type="ORF">E8M01_27605</name>
</gene>
<protein>
    <submittedName>
        <fullName evidence="5">M20/M25/M40 family metallo-hydrolase</fullName>
    </submittedName>
</protein>
<keyword evidence="2 5" id="KW-0378">Hydrolase</keyword>
<dbReference type="InterPro" id="IPR011650">
    <property type="entry name" value="Peptidase_M20_dimer"/>
</dbReference>
<dbReference type="KEGG" id="pstg:E8M01_27605"/>
<dbReference type="SUPFAM" id="SSF55031">
    <property type="entry name" value="Bacterial exopeptidase dimerisation domain"/>
    <property type="match status" value="1"/>
</dbReference>
<dbReference type="OrthoDB" id="9776600at2"/>
<accession>A0A4D7BPI4</accession>
<dbReference type="GO" id="GO:0016787">
    <property type="term" value="F:hydrolase activity"/>
    <property type="evidence" value="ECO:0007669"/>
    <property type="project" value="UniProtKB-KW"/>
</dbReference>
<dbReference type="Pfam" id="PF07687">
    <property type="entry name" value="M20_dimer"/>
    <property type="match status" value="1"/>
</dbReference>
<reference evidence="5 6" key="1">
    <citation type="submission" date="2019-04" db="EMBL/GenBank/DDBJ databases">
        <title>Phreatobacter aquaticus sp. nov.</title>
        <authorList>
            <person name="Choi A."/>
        </authorList>
    </citation>
    <scope>NUCLEOTIDE SEQUENCE [LARGE SCALE GENOMIC DNA]</scope>
    <source>
        <strain evidence="5 6">KCTC 52518</strain>
    </source>
</reference>
<evidence type="ECO:0000256" key="1">
    <source>
        <dbReference type="ARBA" id="ARBA00001947"/>
    </source>
</evidence>
<dbReference type="SUPFAM" id="SSF53187">
    <property type="entry name" value="Zn-dependent exopeptidases"/>
    <property type="match status" value="1"/>
</dbReference>
<evidence type="ECO:0000256" key="2">
    <source>
        <dbReference type="ARBA" id="ARBA00022801"/>
    </source>
</evidence>
<dbReference type="InterPro" id="IPR036264">
    <property type="entry name" value="Bact_exopeptidase_dim_dom"/>
</dbReference>
<dbReference type="PANTHER" id="PTHR42994">
    <property type="entry name" value="PEPTIDASE T"/>
    <property type="match status" value="1"/>
</dbReference>
<dbReference type="Proteomes" id="UP000298781">
    <property type="component" value="Chromosome"/>
</dbReference>
<feature type="domain" description="Peptidase M20 dimerisation" evidence="4">
    <location>
        <begin position="183"/>
        <end position="293"/>
    </location>
</feature>
<keyword evidence="3" id="KW-0862">Zinc</keyword>
<dbReference type="PANTHER" id="PTHR42994:SF2">
    <property type="entry name" value="PEPTIDASE"/>
    <property type="match status" value="1"/>
</dbReference>
<evidence type="ECO:0000256" key="3">
    <source>
        <dbReference type="ARBA" id="ARBA00022833"/>
    </source>
</evidence>
<dbReference type="EMBL" id="CP039690">
    <property type="protein sequence ID" value="QCI69462.1"/>
    <property type="molecule type" value="Genomic_DNA"/>
</dbReference>
<keyword evidence="6" id="KW-1185">Reference proteome</keyword>
<dbReference type="Gene3D" id="3.30.70.360">
    <property type="match status" value="1"/>
</dbReference>
<dbReference type="Gene3D" id="3.40.630.10">
    <property type="entry name" value="Zn peptidases"/>
    <property type="match status" value="1"/>
</dbReference>
<proteinExistence type="predicted"/>
<name>A0A4D7BPI4_9HYPH</name>
<dbReference type="AlphaFoldDB" id="A0A4D7BPI4"/>
<comment type="cofactor">
    <cofactor evidence="1">
        <name>Zn(2+)</name>
        <dbReference type="ChEBI" id="CHEBI:29105"/>
    </cofactor>
</comment>
<dbReference type="RefSeq" id="WP_136964866.1">
    <property type="nucleotide sequence ID" value="NZ_CP039690.1"/>
</dbReference>
<evidence type="ECO:0000313" key="5">
    <source>
        <dbReference type="EMBL" id="QCI69462.1"/>
    </source>
</evidence>
<evidence type="ECO:0000313" key="6">
    <source>
        <dbReference type="Proteomes" id="UP000298781"/>
    </source>
</evidence>
<sequence>MTHDAKAALDRLMRFLLIEGVTGQEAAIGADVARALVEAGVAADVIGFDDANTRIPVPTETGNLIVRLPGRGALSNSPPLMFMTHLDTVPLCAGAKPRIDGERIVSGGDTALGGDNRTGCAVLVTLAAELARQDLDHPPLVLVFCVREESGLWGARYIDLERVGPVAMGFNFDSSKPSDIVTGAVGADSWEVEISGRASHAGVAPERGISATMIAALALAEAQAGGWFGKVVKGGKAGTSNVGTVAGRGGRAAGDATNVVTDYAFVEGESRSHDMAFVDEITNAYEAAFRNAVKSLPNSEGKTGSITFTRHRKYHAFALDPSLPVVAHGAAAVSSLGLTPNPRLANGGLDANWLTLHGIPTVTFGAGQNEPHTVDEWIDIPAFQDACRLAIALATLR</sequence>
<organism evidence="5 6">
    <name type="scientific">Phreatobacter stygius</name>
    <dbReference type="NCBI Taxonomy" id="1940610"/>
    <lineage>
        <taxon>Bacteria</taxon>
        <taxon>Pseudomonadati</taxon>
        <taxon>Pseudomonadota</taxon>
        <taxon>Alphaproteobacteria</taxon>
        <taxon>Hyphomicrobiales</taxon>
        <taxon>Phreatobacteraceae</taxon>
        <taxon>Phreatobacter</taxon>
    </lineage>
</organism>
<dbReference type="InterPro" id="IPR002933">
    <property type="entry name" value="Peptidase_M20"/>
</dbReference>
<dbReference type="Pfam" id="PF01546">
    <property type="entry name" value="Peptidase_M20"/>
    <property type="match status" value="1"/>
</dbReference>
<evidence type="ECO:0000259" key="4">
    <source>
        <dbReference type="Pfam" id="PF07687"/>
    </source>
</evidence>